<evidence type="ECO:0000256" key="1">
    <source>
        <dbReference type="SAM" id="Phobius"/>
    </source>
</evidence>
<dbReference type="Proteomes" id="UP000553776">
    <property type="component" value="Unassembled WGS sequence"/>
</dbReference>
<evidence type="ECO:0000313" key="2">
    <source>
        <dbReference type="EMBL" id="MBB6693027.1"/>
    </source>
</evidence>
<feature type="transmembrane region" description="Helical" evidence="1">
    <location>
        <begin position="6"/>
        <end position="29"/>
    </location>
</feature>
<keyword evidence="3" id="KW-1185">Reference proteome</keyword>
<keyword evidence="1" id="KW-0472">Membrane</keyword>
<name>A0A841TWU7_9BACL</name>
<accession>A0A841TWU7</accession>
<sequence>MDEGAWLVLWLIGLFALIGFVMAAVANLVRKDTMEHDKRFVWRVDANWEEQGGGKKNQH</sequence>
<organism evidence="2 3">
    <name type="scientific">Cohnella xylanilytica</name>
    <dbReference type="NCBI Taxonomy" id="557555"/>
    <lineage>
        <taxon>Bacteria</taxon>
        <taxon>Bacillati</taxon>
        <taxon>Bacillota</taxon>
        <taxon>Bacilli</taxon>
        <taxon>Bacillales</taxon>
        <taxon>Paenibacillaceae</taxon>
        <taxon>Cohnella</taxon>
    </lineage>
</organism>
<evidence type="ECO:0000313" key="3">
    <source>
        <dbReference type="Proteomes" id="UP000553776"/>
    </source>
</evidence>
<protein>
    <submittedName>
        <fullName evidence="2">Uncharacterized protein</fullName>
    </submittedName>
</protein>
<reference evidence="2 3" key="1">
    <citation type="submission" date="2020-08" db="EMBL/GenBank/DDBJ databases">
        <title>Cohnella phylogeny.</title>
        <authorList>
            <person name="Dunlap C."/>
        </authorList>
    </citation>
    <scope>NUCLEOTIDE SEQUENCE [LARGE SCALE GENOMIC DNA]</scope>
    <source>
        <strain evidence="2 3">DSM 25239</strain>
    </source>
</reference>
<keyword evidence="1" id="KW-1133">Transmembrane helix</keyword>
<dbReference type="RefSeq" id="WP_185137011.1">
    <property type="nucleotide sequence ID" value="NZ_BORM01000042.1"/>
</dbReference>
<keyword evidence="1" id="KW-0812">Transmembrane</keyword>
<gene>
    <name evidence="2" type="ORF">H7B90_16610</name>
</gene>
<comment type="caution">
    <text evidence="2">The sequence shown here is derived from an EMBL/GenBank/DDBJ whole genome shotgun (WGS) entry which is preliminary data.</text>
</comment>
<dbReference type="AlphaFoldDB" id="A0A841TWU7"/>
<dbReference type="EMBL" id="JACJVR010000064">
    <property type="protein sequence ID" value="MBB6693027.1"/>
    <property type="molecule type" value="Genomic_DNA"/>
</dbReference>
<proteinExistence type="predicted"/>